<evidence type="ECO:0000313" key="1">
    <source>
        <dbReference type="EMBL" id="CRZ12954.1"/>
    </source>
</evidence>
<dbReference type="SUPFAM" id="SSF50978">
    <property type="entry name" value="WD40 repeat-like"/>
    <property type="match status" value="1"/>
</dbReference>
<feature type="non-terminal residue" evidence="1">
    <location>
        <position position="1"/>
    </location>
</feature>
<dbReference type="Gene3D" id="2.130.10.10">
    <property type="entry name" value="YVTN repeat-like/Quinoprotein amine dehydrogenase"/>
    <property type="match status" value="1"/>
</dbReference>
<dbReference type="AlphaFoldDB" id="A0A0H5RW22"/>
<dbReference type="PANTHER" id="PTHR47822:SF2">
    <property type="entry name" value="F-BOX AND WD-40 DOMAIN PROTEIN 7"/>
    <property type="match status" value="1"/>
</dbReference>
<organism evidence="1">
    <name type="scientific">Spongospora subterranea</name>
    <dbReference type="NCBI Taxonomy" id="70186"/>
    <lineage>
        <taxon>Eukaryota</taxon>
        <taxon>Sar</taxon>
        <taxon>Rhizaria</taxon>
        <taxon>Endomyxa</taxon>
        <taxon>Phytomyxea</taxon>
        <taxon>Plasmodiophorida</taxon>
        <taxon>Plasmodiophoridae</taxon>
        <taxon>Spongospora</taxon>
    </lineage>
</organism>
<proteinExistence type="predicted"/>
<name>A0A0H5RW22_9EUKA</name>
<feature type="non-terminal residue" evidence="1">
    <location>
        <position position="165"/>
    </location>
</feature>
<sequence>WDDMVKVWDTRMGSHGAAQGLLFGPHICGDAIDVSGHEVLTGSWSQKDNLQLWDLRTMTNTITSEDTSSMLYTAQFSTVGPRKIGIGGSKTDQFCLYDREGEHGLNQFGPRLLRHQTEGTYSCHFSPSSMDFLAAGGGNVVKAVDLKTGSCRDIVAVGFRVVPKW</sequence>
<accession>A0A0H5RW22</accession>
<dbReference type="InterPro" id="IPR015943">
    <property type="entry name" value="WD40/YVTN_repeat-like_dom_sf"/>
</dbReference>
<dbReference type="EMBL" id="HACM01012512">
    <property type="protein sequence ID" value="CRZ12954.1"/>
    <property type="molecule type" value="Transcribed_RNA"/>
</dbReference>
<dbReference type="InterPro" id="IPR036322">
    <property type="entry name" value="WD40_repeat_dom_sf"/>
</dbReference>
<reference evidence="1" key="1">
    <citation type="submission" date="2015-04" db="EMBL/GenBank/DDBJ databases">
        <title>The genome sequence of the plant pathogenic Rhizarian Plasmodiophora brassicae reveals insights in its biotrophic life cycle and the origin of chitin synthesis.</title>
        <authorList>
            <person name="Schwelm A."/>
            <person name="Fogelqvist J."/>
            <person name="Knaust A."/>
            <person name="Julke S."/>
            <person name="Lilja T."/>
            <person name="Dhandapani V."/>
            <person name="Bonilla-Rosso G."/>
            <person name="Karlsson M."/>
            <person name="Shevchenko A."/>
            <person name="Choi S.R."/>
            <person name="Kim H.G."/>
            <person name="Park J.Y."/>
            <person name="Lim Y.P."/>
            <person name="Ludwig-Muller J."/>
            <person name="Dixelius C."/>
        </authorList>
    </citation>
    <scope>NUCLEOTIDE SEQUENCE</scope>
    <source>
        <tissue evidence="1">Potato root galls</tissue>
    </source>
</reference>
<dbReference type="PANTHER" id="PTHR47822">
    <property type="entry name" value="CARBOHYDRATE BINDING DOMAIN CONTAINING PROTEIN"/>
    <property type="match status" value="1"/>
</dbReference>
<protein>
    <submittedName>
        <fullName evidence="1">Uncharacterized protein</fullName>
    </submittedName>
</protein>